<keyword evidence="3" id="KW-1185">Reference proteome</keyword>
<dbReference type="Proteomes" id="UP001056291">
    <property type="component" value="Chromosome"/>
</dbReference>
<dbReference type="Pfam" id="PF05430">
    <property type="entry name" value="Methyltransf_30"/>
    <property type="match status" value="1"/>
</dbReference>
<proteinExistence type="predicted"/>
<dbReference type="PANTHER" id="PTHR39963:SF1">
    <property type="entry name" value="MNMC-LIKE METHYLTRANSFERASE DOMAIN-CONTAINING PROTEIN"/>
    <property type="match status" value="1"/>
</dbReference>
<evidence type="ECO:0000313" key="2">
    <source>
        <dbReference type="EMBL" id="USG63189.1"/>
    </source>
</evidence>
<dbReference type="InterPro" id="IPR029063">
    <property type="entry name" value="SAM-dependent_MTases_sf"/>
</dbReference>
<reference evidence="2" key="1">
    <citation type="submission" date="2022-06" db="EMBL/GenBank/DDBJ databases">
        <title>Sneathiella actinostolidae sp. nov., isolated from a sea anemonein the Western Pacific Ocean.</title>
        <authorList>
            <person name="Wei M.J."/>
        </authorList>
    </citation>
    <scope>NUCLEOTIDE SEQUENCE</scope>
    <source>
        <strain evidence="2">PHK-P5</strain>
    </source>
</reference>
<dbReference type="NCBIfam" id="NF033855">
    <property type="entry name" value="tRNA_MNMC2"/>
    <property type="match status" value="1"/>
</dbReference>
<name>A0ABY4W8F2_9PROT</name>
<dbReference type="PANTHER" id="PTHR39963">
    <property type="entry name" value="SLL0983 PROTEIN"/>
    <property type="match status" value="1"/>
</dbReference>
<dbReference type="InterPro" id="IPR047785">
    <property type="entry name" value="tRNA_MNMC2"/>
</dbReference>
<sequence length="208" mass="23167">MAESAFVFLAGNNLPHGWQQKSRFVIGETGFGTGLNFLAAWKLFDETAAPPHTLDFISFEKYPLRSEIIRPHLQPYSAGFDGRLQKLLDRYPPIIPGFHRLVLSERVTLTLIFEDVNAAIPKLDTAGDMAVDAWFLDGFKPATNPDMWHPALFAQMARLSRKGTRLSTYTAAGQVRRDLAAAGFTVQKAPGFGRKRHMTTGIYDGENP</sequence>
<dbReference type="EMBL" id="CP098747">
    <property type="protein sequence ID" value="USG63189.1"/>
    <property type="molecule type" value="Genomic_DNA"/>
</dbReference>
<dbReference type="Gene3D" id="3.40.50.150">
    <property type="entry name" value="Vaccinia Virus protein VP39"/>
    <property type="match status" value="1"/>
</dbReference>
<evidence type="ECO:0000313" key="3">
    <source>
        <dbReference type="Proteomes" id="UP001056291"/>
    </source>
</evidence>
<gene>
    <name evidence="2" type="primary">mnmD</name>
    <name evidence="2" type="ORF">NBZ79_09395</name>
</gene>
<feature type="domain" description="MnmC-like methyltransferase" evidence="1">
    <location>
        <begin position="83"/>
        <end position="202"/>
    </location>
</feature>
<dbReference type="InterPro" id="IPR008471">
    <property type="entry name" value="MnmC-like_methylTransf"/>
</dbReference>
<protein>
    <submittedName>
        <fullName evidence="2">tRNA (5-methylaminomethyl-2-thiouridine)(34)-methyltransferase MnmD</fullName>
    </submittedName>
</protein>
<organism evidence="2 3">
    <name type="scientific">Sneathiella marina</name>
    <dbReference type="NCBI Taxonomy" id="2950108"/>
    <lineage>
        <taxon>Bacteria</taxon>
        <taxon>Pseudomonadati</taxon>
        <taxon>Pseudomonadota</taxon>
        <taxon>Alphaproteobacteria</taxon>
        <taxon>Sneathiellales</taxon>
        <taxon>Sneathiellaceae</taxon>
        <taxon>Sneathiella</taxon>
    </lineage>
</organism>
<accession>A0ABY4W8F2</accession>
<evidence type="ECO:0000259" key="1">
    <source>
        <dbReference type="Pfam" id="PF05430"/>
    </source>
</evidence>